<comment type="caution">
    <text evidence="9">The sequence shown here is derived from an EMBL/GenBank/DDBJ whole genome shotgun (WGS) entry which is preliminary data.</text>
</comment>
<dbReference type="PANTHER" id="PTHR37820:SF1">
    <property type="entry name" value="CELL DIVISION PROTEIN FTSQ"/>
    <property type="match status" value="1"/>
</dbReference>
<sequence>MPKGSMANAAKSRQPNTQQRDTTRRAASLHASQREAARSRMAQRRRQQLKQRMRTFESLLPGLPETGGVALPRWELTPLKRLAGSRLFWALLVVIAMAGGLTAWFALDERWYIYREDVHFNGLNYLEAEELWQLSAINGWQVFWIDADEVGRRLRQNPYVAEARVHIAPLAATITIDITEVRPVALWVTDAGTLWLREDGLALSPRGATPPGLLQILDGPADATLPGAPRGSAIDPAILRSAQALANRLPGVSPLRYNALVGLNFRLPNSPYWVYWGEGDEVESKLENLAAAELLLASGRAKGSVIDLRFERPYIK</sequence>
<dbReference type="AlphaFoldDB" id="A0A7C1JCS5"/>
<evidence type="ECO:0000259" key="8">
    <source>
        <dbReference type="Pfam" id="PF08478"/>
    </source>
</evidence>
<organism evidence="9">
    <name type="scientific">Caldilinea aerophila</name>
    <dbReference type="NCBI Taxonomy" id="133453"/>
    <lineage>
        <taxon>Bacteria</taxon>
        <taxon>Bacillati</taxon>
        <taxon>Chloroflexota</taxon>
        <taxon>Caldilineae</taxon>
        <taxon>Caldilineales</taxon>
        <taxon>Caldilineaceae</taxon>
        <taxon>Caldilinea</taxon>
    </lineage>
</organism>
<dbReference type="Pfam" id="PF08478">
    <property type="entry name" value="POTRA_1"/>
    <property type="match status" value="1"/>
</dbReference>
<keyword evidence="2" id="KW-0132">Cell division</keyword>
<evidence type="ECO:0000256" key="4">
    <source>
        <dbReference type="ARBA" id="ARBA00022989"/>
    </source>
</evidence>
<reference evidence="9" key="1">
    <citation type="journal article" date="2020" name="mSystems">
        <title>Genome- and Community-Level Interaction Insights into Carbon Utilization and Element Cycling Functions of Hydrothermarchaeota in Hydrothermal Sediment.</title>
        <authorList>
            <person name="Zhou Z."/>
            <person name="Liu Y."/>
            <person name="Xu W."/>
            <person name="Pan J."/>
            <person name="Luo Z.H."/>
            <person name="Li M."/>
        </authorList>
    </citation>
    <scope>NUCLEOTIDE SEQUENCE [LARGE SCALE GENOMIC DNA]</scope>
    <source>
        <strain evidence="9">SpSt-289</strain>
    </source>
</reference>
<keyword evidence="3 7" id="KW-0812">Transmembrane</keyword>
<feature type="domain" description="POTRA" evidence="8">
    <location>
        <begin position="116"/>
        <end position="180"/>
    </location>
</feature>
<feature type="region of interest" description="Disordered" evidence="6">
    <location>
        <begin position="1"/>
        <end position="44"/>
    </location>
</feature>
<dbReference type="EMBL" id="DSMG01000176">
    <property type="protein sequence ID" value="HDX33123.1"/>
    <property type="molecule type" value="Genomic_DNA"/>
</dbReference>
<keyword evidence="7" id="KW-0472">Membrane</keyword>
<evidence type="ECO:0000256" key="2">
    <source>
        <dbReference type="ARBA" id="ARBA00022618"/>
    </source>
</evidence>
<dbReference type="GO" id="GO:0051301">
    <property type="term" value="P:cell division"/>
    <property type="evidence" value="ECO:0007669"/>
    <property type="project" value="UniProtKB-KW"/>
</dbReference>
<evidence type="ECO:0000313" key="9">
    <source>
        <dbReference type="EMBL" id="HDX33123.1"/>
    </source>
</evidence>
<dbReference type="InterPro" id="IPR050487">
    <property type="entry name" value="FtsQ_DivIB"/>
</dbReference>
<evidence type="ECO:0000256" key="7">
    <source>
        <dbReference type="SAM" id="Phobius"/>
    </source>
</evidence>
<evidence type="ECO:0000256" key="5">
    <source>
        <dbReference type="ARBA" id="ARBA00023306"/>
    </source>
</evidence>
<dbReference type="PANTHER" id="PTHR37820">
    <property type="entry name" value="CELL DIVISION PROTEIN DIVIB"/>
    <property type="match status" value="1"/>
</dbReference>
<protein>
    <submittedName>
        <fullName evidence="9">FtsQ-type POTRA domain-containing protein</fullName>
    </submittedName>
</protein>
<feature type="compositionally biased region" description="Polar residues" evidence="6">
    <location>
        <begin position="11"/>
        <end position="20"/>
    </location>
</feature>
<keyword evidence="4 7" id="KW-1133">Transmembrane helix</keyword>
<accession>A0A7C1JCS5</accession>
<gene>
    <name evidence="9" type="ORF">ENQ20_16785</name>
</gene>
<name>A0A7C1JCS5_9CHLR</name>
<feature type="transmembrane region" description="Helical" evidence="7">
    <location>
        <begin position="87"/>
        <end position="107"/>
    </location>
</feature>
<dbReference type="InterPro" id="IPR013685">
    <property type="entry name" value="POTRA_FtsQ_type"/>
</dbReference>
<dbReference type="GO" id="GO:0005886">
    <property type="term" value="C:plasma membrane"/>
    <property type="evidence" value="ECO:0007669"/>
    <property type="project" value="TreeGrafter"/>
</dbReference>
<keyword evidence="1" id="KW-1003">Cell membrane</keyword>
<keyword evidence="5" id="KW-0131">Cell cycle</keyword>
<proteinExistence type="predicted"/>
<evidence type="ECO:0000256" key="3">
    <source>
        <dbReference type="ARBA" id="ARBA00022692"/>
    </source>
</evidence>
<evidence type="ECO:0000256" key="1">
    <source>
        <dbReference type="ARBA" id="ARBA00022475"/>
    </source>
</evidence>
<evidence type="ECO:0000256" key="6">
    <source>
        <dbReference type="SAM" id="MobiDB-lite"/>
    </source>
</evidence>